<comment type="caution">
    <text evidence="9">The sequence shown here is derived from an EMBL/GenBank/DDBJ whole genome shotgun (WGS) entry which is preliminary data.</text>
</comment>
<dbReference type="VEuPathDB" id="FungiDB:BTJ68_08424"/>
<evidence type="ECO:0000256" key="4">
    <source>
        <dbReference type="ARBA" id="ARBA00022989"/>
    </source>
</evidence>
<dbReference type="GO" id="GO:0015179">
    <property type="term" value="F:L-amino acid transmembrane transporter activity"/>
    <property type="evidence" value="ECO:0007669"/>
    <property type="project" value="TreeGrafter"/>
</dbReference>
<dbReference type="InterPro" id="IPR013057">
    <property type="entry name" value="AA_transpt_TM"/>
</dbReference>
<feature type="transmembrane region" description="Helical" evidence="7">
    <location>
        <begin position="80"/>
        <end position="99"/>
    </location>
</feature>
<accession>A0A3M7D9L8</accession>
<feature type="region of interest" description="Disordered" evidence="6">
    <location>
        <begin position="378"/>
        <end position="402"/>
    </location>
</feature>
<name>A0A3M7D9L8_HORWE</name>
<evidence type="ECO:0000256" key="3">
    <source>
        <dbReference type="ARBA" id="ARBA00022692"/>
    </source>
</evidence>
<feature type="transmembrane region" description="Helical" evidence="7">
    <location>
        <begin position="196"/>
        <end position="216"/>
    </location>
</feature>
<feature type="transmembrane region" description="Helical" evidence="7">
    <location>
        <begin position="236"/>
        <end position="256"/>
    </location>
</feature>
<evidence type="ECO:0000313" key="10">
    <source>
        <dbReference type="Proteomes" id="UP000269539"/>
    </source>
</evidence>
<reference evidence="9 10" key="1">
    <citation type="journal article" date="2018" name="BMC Genomics">
        <title>Genomic evidence for intraspecific hybridization in a clonal and extremely halotolerant yeast.</title>
        <authorList>
            <person name="Gostincar C."/>
            <person name="Stajich J.E."/>
            <person name="Zupancic J."/>
            <person name="Zalar P."/>
            <person name="Gunde-Cimerman N."/>
        </authorList>
    </citation>
    <scope>NUCLEOTIDE SEQUENCE [LARGE SCALE GENOMIC DNA]</scope>
    <source>
        <strain evidence="9 10">EXF-10513</strain>
    </source>
</reference>
<dbReference type="PANTHER" id="PTHR22950:SF668">
    <property type="entry name" value="AMINO ACID TRANSPORTER (EUROFUNG)"/>
    <property type="match status" value="1"/>
</dbReference>
<keyword evidence="3 7" id="KW-0812">Transmembrane</keyword>
<dbReference type="Proteomes" id="UP000269539">
    <property type="component" value="Unassembled WGS sequence"/>
</dbReference>
<feature type="transmembrane region" description="Helical" evidence="7">
    <location>
        <begin position="276"/>
        <end position="295"/>
    </location>
</feature>
<evidence type="ECO:0000256" key="7">
    <source>
        <dbReference type="SAM" id="Phobius"/>
    </source>
</evidence>
<feature type="transmembrane region" description="Helical" evidence="7">
    <location>
        <begin position="157"/>
        <end position="176"/>
    </location>
</feature>
<evidence type="ECO:0000313" key="9">
    <source>
        <dbReference type="EMBL" id="RMY60964.1"/>
    </source>
</evidence>
<evidence type="ECO:0000256" key="5">
    <source>
        <dbReference type="ARBA" id="ARBA00023136"/>
    </source>
</evidence>
<feature type="transmembrane region" description="Helical" evidence="7">
    <location>
        <begin position="119"/>
        <end position="137"/>
    </location>
</feature>
<dbReference type="EMBL" id="QWIO01002164">
    <property type="protein sequence ID" value="RMY60964.1"/>
    <property type="molecule type" value="Genomic_DNA"/>
</dbReference>
<gene>
    <name evidence="9" type="ORF">D0864_13009</name>
</gene>
<organism evidence="9 10">
    <name type="scientific">Hortaea werneckii</name>
    <name type="common">Black yeast</name>
    <name type="synonym">Cladosporium werneckii</name>
    <dbReference type="NCBI Taxonomy" id="91943"/>
    <lineage>
        <taxon>Eukaryota</taxon>
        <taxon>Fungi</taxon>
        <taxon>Dikarya</taxon>
        <taxon>Ascomycota</taxon>
        <taxon>Pezizomycotina</taxon>
        <taxon>Dothideomycetes</taxon>
        <taxon>Dothideomycetidae</taxon>
        <taxon>Mycosphaerellales</taxon>
        <taxon>Teratosphaeriaceae</taxon>
        <taxon>Hortaea</taxon>
    </lineage>
</organism>
<keyword evidence="4 7" id="KW-1133">Transmembrane helix</keyword>
<comment type="subcellular location">
    <subcellularLocation>
        <location evidence="1">Membrane</location>
        <topology evidence="1">Multi-pass membrane protein</topology>
    </subcellularLocation>
</comment>
<sequence length="462" mass="49058">MIAETVSLGILSLPSALATLGYIPGILLILVLGLLSWYTGHIIYQLKMQHFASMHSYADIFDLLWPGGPGRWFGEVATNLMLVFIVAAHVVAFSVMMNVLTDGGGGGGEGGGGMCSTNVFMAVGTVVCLGVSVPRTFRANRTSTEPLTNLAISSKTACLSILLATFTALISIALTTPHPLPTSYPIPPPHLPQTTLPQRTLSLSSLILAYNGQIAYPSLLTEMHSPRRDFPRSLRYLILTTTALYILTATLIYHYAGTSVTSPALGSAPPLGRKLAYGFAIPTIVVAGVIPALVASKQMYRHVWRRKPGVMAEKSWRGRGSWYGVLGGVYLLAWLIGEAIPVFRQLLGVIGAGFGTWFALGFPAVSALGVGVEEGVGGSETGRQEGEGEGARGCRVGDGEGSGGRWRRGFSWKEMKRIGLVVLNVMIVGISAVLCVVGMYGSLKAIIENGSDRRPFSCASNA</sequence>
<keyword evidence="5 7" id="KW-0472">Membrane</keyword>
<evidence type="ECO:0000256" key="6">
    <source>
        <dbReference type="SAM" id="MobiDB-lite"/>
    </source>
</evidence>
<dbReference type="PANTHER" id="PTHR22950">
    <property type="entry name" value="AMINO ACID TRANSPORTER"/>
    <property type="match status" value="1"/>
</dbReference>
<dbReference type="AlphaFoldDB" id="A0A3M7D9L8"/>
<protein>
    <recommendedName>
        <fullName evidence="8">Amino acid transporter transmembrane domain-containing protein</fullName>
    </recommendedName>
</protein>
<comment type="similarity">
    <text evidence="2">Belongs to the amino acid/polyamine transporter 2 family.</text>
</comment>
<feature type="transmembrane region" description="Helical" evidence="7">
    <location>
        <begin position="418"/>
        <end position="440"/>
    </location>
</feature>
<feature type="transmembrane region" description="Helical" evidence="7">
    <location>
        <begin position="20"/>
        <end position="44"/>
    </location>
</feature>
<feature type="compositionally biased region" description="Basic and acidic residues" evidence="6">
    <location>
        <begin position="382"/>
        <end position="398"/>
    </location>
</feature>
<evidence type="ECO:0000256" key="1">
    <source>
        <dbReference type="ARBA" id="ARBA00004141"/>
    </source>
</evidence>
<dbReference type="GO" id="GO:0016020">
    <property type="term" value="C:membrane"/>
    <property type="evidence" value="ECO:0007669"/>
    <property type="project" value="UniProtKB-SubCell"/>
</dbReference>
<proteinExistence type="inferred from homology"/>
<evidence type="ECO:0000256" key="2">
    <source>
        <dbReference type="ARBA" id="ARBA00008066"/>
    </source>
</evidence>
<feature type="transmembrane region" description="Helical" evidence="7">
    <location>
        <begin position="316"/>
        <end position="336"/>
    </location>
</feature>
<dbReference type="Pfam" id="PF01490">
    <property type="entry name" value="Aa_trans"/>
    <property type="match status" value="1"/>
</dbReference>
<evidence type="ECO:0000259" key="8">
    <source>
        <dbReference type="Pfam" id="PF01490"/>
    </source>
</evidence>
<feature type="domain" description="Amino acid transporter transmembrane" evidence="8">
    <location>
        <begin position="2"/>
        <end position="365"/>
    </location>
</feature>